<keyword evidence="2" id="KW-0288">FMN</keyword>
<evidence type="ECO:0000313" key="5">
    <source>
        <dbReference type="Proteomes" id="UP000036503"/>
    </source>
</evidence>
<keyword evidence="5" id="KW-1185">Reference proteome</keyword>
<dbReference type="AlphaFoldDB" id="A0A0J6WTJ1"/>
<comment type="caution">
    <text evidence="4">The sequence shown here is derived from an EMBL/GenBank/DDBJ whole genome shotgun (WGS) entry which is preliminary data.</text>
</comment>
<dbReference type="SUPFAM" id="SSF52218">
    <property type="entry name" value="Flavoproteins"/>
    <property type="match status" value="1"/>
</dbReference>
<dbReference type="InParanoid" id="A0A0J6WTJ1"/>
<dbReference type="RefSeq" id="WP_048515324.1">
    <property type="nucleotide sequence ID" value="NZ_FUXD01000004.1"/>
</dbReference>
<dbReference type="Gene3D" id="3.40.50.360">
    <property type="match status" value="1"/>
</dbReference>
<evidence type="ECO:0000256" key="2">
    <source>
        <dbReference type="ARBA" id="ARBA00022643"/>
    </source>
</evidence>
<sequence>MKILAVNGSPRKNCNTATLLKHALQGAAMQGAETEWVQLYSCNYKGCSSCFACKLKGGKSYGHCAWKDDLTPILKQIAEADALLIGSPIYFGDVTGATRSFLERLLFPYTVYDTNYSTLFSKKLPVGFIYTMNVDEQTLAAVGYKDYLTLTEKTVERILGPATSLYVTDTYQFSDYSRYIAPRFNEAEKASRRKEEFPRDCQKAFDMGRTLIHQASTLVP</sequence>
<dbReference type="PANTHER" id="PTHR43278">
    <property type="entry name" value="NAD(P)H-DEPENDENT FMN-CONTAINING OXIDOREDUCTASE YWQN-RELATED"/>
    <property type="match status" value="1"/>
</dbReference>
<evidence type="ECO:0000313" key="4">
    <source>
        <dbReference type="EMBL" id="KMO85483.1"/>
    </source>
</evidence>
<organism evidence="4 5">
    <name type="scientific">Megasphaera cerevisiae DSM 20462</name>
    <dbReference type="NCBI Taxonomy" id="1122219"/>
    <lineage>
        <taxon>Bacteria</taxon>
        <taxon>Bacillati</taxon>
        <taxon>Bacillota</taxon>
        <taxon>Negativicutes</taxon>
        <taxon>Veillonellales</taxon>
        <taxon>Veillonellaceae</taxon>
        <taxon>Megasphaera</taxon>
    </lineage>
</organism>
<name>A0A0J6WTJ1_9FIRM</name>
<dbReference type="Proteomes" id="UP000036503">
    <property type="component" value="Unassembled WGS sequence"/>
</dbReference>
<proteinExistence type="predicted"/>
<keyword evidence="1" id="KW-0285">Flavoprotein</keyword>
<dbReference type="InterPro" id="IPR051796">
    <property type="entry name" value="ISF_SsuE-like"/>
</dbReference>
<evidence type="ECO:0000259" key="3">
    <source>
        <dbReference type="Pfam" id="PF03358"/>
    </source>
</evidence>
<reference evidence="4 5" key="1">
    <citation type="submission" date="2015-06" db="EMBL/GenBank/DDBJ databases">
        <title>Draft genome sequence of beer spoilage bacterium Megasphaera cerevisiae type strain 20462.</title>
        <authorList>
            <person name="Kutumbaka K."/>
            <person name="Pasmowitz J."/>
            <person name="Mategko J."/>
            <person name="Reyes D."/>
            <person name="Friedrich A."/>
            <person name="Han S."/>
            <person name="Martens-Habbena W."/>
            <person name="Neal-McKinney J."/>
            <person name="Janagama H.K."/>
            <person name="Nadala C."/>
            <person name="Samadpour M."/>
        </authorList>
    </citation>
    <scope>NUCLEOTIDE SEQUENCE [LARGE SCALE GENOMIC DNA]</scope>
    <source>
        <strain evidence="4 5">DSM 20462</strain>
    </source>
</reference>
<evidence type="ECO:0000256" key="1">
    <source>
        <dbReference type="ARBA" id="ARBA00022630"/>
    </source>
</evidence>
<dbReference type="OrthoDB" id="6398207at2"/>
<protein>
    <submittedName>
        <fullName evidence="4">Flavodoxin</fullName>
    </submittedName>
</protein>
<dbReference type="STRING" id="39029.BSR42_04610"/>
<accession>A0A0J6WTJ1</accession>
<dbReference type="InterPro" id="IPR005025">
    <property type="entry name" value="FMN_Rdtase-like_dom"/>
</dbReference>
<dbReference type="GO" id="GO:0016491">
    <property type="term" value="F:oxidoreductase activity"/>
    <property type="evidence" value="ECO:0007669"/>
    <property type="project" value="InterPro"/>
</dbReference>
<feature type="domain" description="NADPH-dependent FMN reductase-like" evidence="3">
    <location>
        <begin position="1"/>
        <end position="114"/>
    </location>
</feature>
<dbReference type="Pfam" id="PF03358">
    <property type="entry name" value="FMN_red"/>
    <property type="match status" value="1"/>
</dbReference>
<dbReference type="EMBL" id="LEKT01000061">
    <property type="protein sequence ID" value="KMO85483.1"/>
    <property type="molecule type" value="Genomic_DNA"/>
</dbReference>
<dbReference type="PATRIC" id="fig|1122219.3.peg.2854"/>
<dbReference type="InterPro" id="IPR029039">
    <property type="entry name" value="Flavoprotein-like_sf"/>
</dbReference>
<dbReference type="PANTHER" id="PTHR43278:SF2">
    <property type="entry name" value="IRON-SULFUR FLAVOPROTEIN"/>
    <property type="match status" value="1"/>
</dbReference>
<gene>
    <name evidence="4" type="ORF">AB840_13235</name>
</gene>